<dbReference type="SUPFAM" id="SSF50965">
    <property type="entry name" value="Galactose oxidase, central domain"/>
    <property type="match status" value="1"/>
</dbReference>
<dbReference type="OrthoDB" id="1056765at2"/>
<dbReference type="Proteomes" id="UP000216840">
    <property type="component" value="Unassembled WGS sequence"/>
</dbReference>
<dbReference type="AlphaFoldDB" id="A0A265UZW3"/>
<dbReference type="RefSeq" id="WP_094966932.1">
    <property type="nucleotide sequence ID" value="NZ_NGJN01000001.1"/>
</dbReference>
<dbReference type="InterPro" id="IPR026444">
    <property type="entry name" value="Secre_tail"/>
</dbReference>
<dbReference type="Pfam" id="PF14312">
    <property type="entry name" value="FG-GAP_2"/>
    <property type="match status" value="1"/>
</dbReference>
<sequence length="489" mass="52640">MKKLLLFIFYPIVVFSQFQIGNDIDGLTAGDFSGQSVSINSAGNIIAIGALYNYSGGNGIGEGYVRIYENINNEWIQLGQTILGEFIGDQFGQSVSLNSSGNIIAIGANASSENGTASGNVRIYQYNNNFWSQLGQNIEGESSFDQSGISVSLNFDGDIIAIGAWENDGNGEGSGHARVYEFNGINWIQKGLDIDGENPGDRSGWSVSLNSSGNNVAIGALFNDGNGDGSGHVRVYEFSGTNWTQKGLDIDGENPGDRLGWSVNLDASGNYLVASSDLNSDNEQYSGQVIVYQFINSNWLQIGSDLNGEFEMDAFGTSVSLSGDGLILAVGAAGNDNNGNDSGYVRIYNLENSDWVHLTDIDGEFPGDLCGNNIELSENGEILIVGAVRNDGNGENSGHARVYDLSSVLSTASFKQDYFSYHPNPVEDVLNINLNPGLELKQVNIYNNLGQYLYSTKTTRIDVSNLNNGLYFVEVKTDQGKSTKKIVIE</sequence>
<evidence type="ECO:0000256" key="1">
    <source>
        <dbReference type="ARBA" id="ARBA00022729"/>
    </source>
</evidence>
<keyword evidence="4" id="KW-1185">Reference proteome</keyword>
<dbReference type="InterPro" id="IPR011043">
    <property type="entry name" value="Gal_Oxase/kelch_b-propeller"/>
</dbReference>
<dbReference type="Gene3D" id="2.120.10.80">
    <property type="entry name" value="Kelch-type beta propeller"/>
    <property type="match status" value="1"/>
</dbReference>
<accession>A0A265UZW3</accession>
<dbReference type="EMBL" id="NGJN01000001">
    <property type="protein sequence ID" value="OZV70858.1"/>
    <property type="molecule type" value="Genomic_DNA"/>
</dbReference>
<dbReference type="SUPFAM" id="SSF82171">
    <property type="entry name" value="DPP6 N-terminal domain-like"/>
    <property type="match status" value="1"/>
</dbReference>
<proteinExistence type="predicted"/>
<evidence type="ECO:0000313" key="4">
    <source>
        <dbReference type="Proteomes" id="UP000216840"/>
    </source>
</evidence>
<keyword evidence="1" id="KW-0732">Signal</keyword>
<reference evidence="3 4" key="1">
    <citation type="submission" date="2017-05" db="EMBL/GenBank/DDBJ databases">
        <title>The draft genome sequence of Idiomarina salinarum WNB302.</title>
        <authorList>
            <person name="Sun Y."/>
            <person name="Chen B."/>
            <person name="Du Z."/>
        </authorList>
    </citation>
    <scope>NUCLEOTIDE SEQUENCE [LARGE SCALE GENOMIC DNA]</scope>
    <source>
        <strain evidence="3 4">WNB302</strain>
    </source>
</reference>
<dbReference type="Pfam" id="PF18962">
    <property type="entry name" value="Por_Secre_tail"/>
    <property type="match status" value="1"/>
</dbReference>
<gene>
    <name evidence="3" type="ORF">CA834_01715</name>
</gene>
<dbReference type="InterPro" id="IPR015915">
    <property type="entry name" value="Kelch-typ_b-propeller"/>
</dbReference>
<evidence type="ECO:0000259" key="2">
    <source>
        <dbReference type="Pfam" id="PF18962"/>
    </source>
</evidence>
<evidence type="ECO:0000313" key="3">
    <source>
        <dbReference type="EMBL" id="OZV70858.1"/>
    </source>
</evidence>
<name>A0A265UZW3_9FLAO</name>
<comment type="caution">
    <text evidence="3">The sequence shown here is derived from an EMBL/GenBank/DDBJ whole genome shotgun (WGS) entry which is preliminary data.</text>
</comment>
<protein>
    <recommendedName>
        <fullName evidence="2">Secretion system C-terminal sorting domain-containing protein</fullName>
    </recommendedName>
</protein>
<dbReference type="PANTHER" id="PTHR36220">
    <property type="entry name" value="UNNAMED PRODUCT"/>
    <property type="match status" value="1"/>
</dbReference>
<feature type="domain" description="Secretion system C-terminal sorting" evidence="2">
    <location>
        <begin position="423"/>
        <end position="488"/>
    </location>
</feature>
<dbReference type="NCBIfam" id="TIGR04183">
    <property type="entry name" value="Por_Secre_tail"/>
    <property type="match status" value="1"/>
</dbReference>
<dbReference type="PANTHER" id="PTHR36220:SF1">
    <property type="entry name" value="GAMMA TUBULIN COMPLEX COMPONENT C-TERMINAL DOMAIN-CONTAINING PROTEIN"/>
    <property type="match status" value="1"/>
</dbReference>
<dbReference type="InterPro" id="IPR013517">
    <property type="entry name" value="FG-GAP"/>
</dbReference>
<organism evidence="3 4">
    <name type="scientific">Winogradskyella aurantia</name>
    <dbReference type="NCBI Taxonomy" id="1915063"/>
    <lineage>
        <taxon>Bacteria</taxon>
        <taxon>Pseudomonadati</taxon>
        <taxon>Bacteroidota</taxon>
        <taxon>Flavobacteriia</taxon>
        <taxon>Flavobacteriales</taxon>
        <taxon>Flavobacteriaceae</taxon>
        <taxon>Winogradskyella</taxon>
    </lineage>
</organism>